<dbReference type="Proteomes" id="UP000187203">
    <property type="component" value="Unassembled WGS sequence"/>
</dbReference>
<sequence>MGRHIARRAKARHVPGDGWRDADKAEVAQIGHERGFGEAQHIAVARAIGQHAAGRRCAGHAFNGHALQCMHALAVHFGRAHQQADGRVQFHGPRVRCQCADVQHKAAKLRIPGPGHHGQTGSGQCIASPGGRGVGGLGGQGRAAAAGQQIAQRQLQAGQVGHGGRGGHGAIVPVAYLWRARGRLAKAQGELRWHRYAMGAQASLWRRFPGAFPNAGNRVCA</sequence>
<comment type="caution">
    <text evidence="1">The sequence shown here is derived from an EMBL/GenBank/DDBJ whole genome shotgun (WGS) entry which is preliminary data.</text>
</comment>
<organism evidence="1 2">
    <name type="scientific">Corchorus olitorius</name>
    <dbReference type="NCBI Taxonomy" id="93759"/>
    <lineage>
        <taxon>Eukaryota</taxon>
        <taxon>Viridiplantae</taxon>
        <taxon>Streptophyta</taxon>
        <taxon>Embryophyta</taxon>
        <taxon>Tracheophyta</taxon>
        <taxon>Spermatophyta</taxon>
        <taxon>Magnoliopsida</taxon>
        <taxon>eudicotyledons</taxon>
        <taxon>Gunneridae</taxon>
        <taxon>Pentapetalae</taxon>
        <taxon>rosids</taxon>
        <taxon>malvids</taxon>
        <taxon>Malvales</taxon>
        <taxon>Malvaceae</taxon>
        <taxon>Grewioideae</taxon>
        <taxon>Apeibeae</taxon>
        <taxon>Corchorus</taxon>
    </lineage>
</organism>
<evidence type="ECO:0000313" key="1">
    <source>
        <dbReference type="EMBL" id="OMP12940.1"/>
    </source>
</evidence>
<proteinExistence type="predicted"/>
<keyword evidence="2" id="KW-1185">Reference proteome</keyword>
<evidence type="ECO:0000313" key="2">
    <source>
        <dbReference type="Proteomes" id="UP000187203"/>
    </source>
</evidence>
<gene>
    <name evidence="1" type="ORF">COLO4_02544</name>
</gene>
<reference evidence="2" key="1">
    <citation type="submission" date="2013-09" db="EMBL/GenBank/DDBJ databases">
        <title>Corchorus olitorius genome sequencing.</title>
        <authorList>
            <person name="Alam M."/>
            <person name="Haque M.S."/>
            <person name="Islam M.S."/>
            <person name="Emdad E.M."/>
            <person name="Islam M.M."/>
            <person name="Ahmed B."/>
            <person name="Halim A."/>
            <person name="Hossen Q.M.M."/>
            <person name="Hossain M.Z."/>
            <person name="Ahmed R."/>
            <person name="Khan M.M."/>
            <person name="Islam R."/>
            <person name="Rashid M.M."/>
            <person name="Khan S.A."/>
            <person name="Rahman M.S."/>
            <person name="Alam M."/>
            <person name="Yahiya A.S."/>
            <person name="Khan M.S."/>
            <person name="Azam M.S."/>
            <person name="Haque T."/>
            <person name="Lashkar M.Z.H."/>
            <person name="Akhand A.I."/>
            <person name="Morshed G."/>
            <person name="Roy S."/>
            <person name="Uddin K.S."/>
            <person name="Rabeya T."/>
            <person name="Hossain A.S."/>
            <person name="Chowdhury A."/>
            <person name="Snigdha A.R."/>
            <person name="Mortoza M.S."/>
            <person name="Matin S.A."/>
            <person name="Hoque S.M.E."/>
            <person name="Islam M.K."/>
            <person name="Roy D.K."/>
            <person name="Haider R."/>
            <person name="Moosa M.M."/>
            <person name="Elias S.M."/>
            <person name="Hasan A.M."/>
            <person name="Jahan S."/>
            <person name="Shafiuddin M."/>
            <person name="Mahmood N."/>
            <person name="Shommy N.S."/>
        </authorList>
    </citation>
    <scope>NUCLEOTIDE SEQUENCE [LARGE SCALE GENOMIC DNA]</scope>
    <source>
        <strain evidence="2">cv. O-4</strain>
    </source>
</reference>
<name>A0A1R3L0W3_9ROSI</name>
<accession>A0A1R3L0W3</accession>
<dbReference type="EMBL" id="AWUE01005572">
    <property type="protein sequence ID" value="OMP12940.1"/>
    <property type="molecule type" value="Genomic_DNA"/>
</dbReference>
<protein>
    <submittedName>
        <fullName evidence="1">Uncharacterized protein</fullName>
    </submittedName>
</protein>
<dbReference type="AlphaFoldDB" id="A0A1R3L0W3"/>